<dbReference type="GO" id="GO:0006449">
    <property type="term" value="P:regulation of translational termination"/>
    <property type="evidence" value="ECO:0007669"/>
    <property type="project" value="TreeGrafter"/>
</dbReference>
<dbReference type="PANTHER" id="PTHR12117:SF0">
    <property type="entry name" value="PROLYL 3-HYDROXYLASE OGFOD1"/>
    <property type="match status" value="1"/>
</dbReference>
<dbReference type="PANTHER" id="PTHR12117">
    <property type="entry name" value="HISTONE ACETYLTRANSFERASE COMPLEX"/>
    <property type="match status" value="1"/>
</dbReference>
<name>A0AAN6GD19_9BASI</name>
<dbReference type="Pfam" id="PF13661">
    <property type="entry name" value="2OG-FeII_Oxy_4"/>
    <property type="match status" value="1"/>
</dbReference>
<keyword evidence="1" id="KW-0479">Metal-binding</keyword>
<dbReference type="PROSITE" id="PS51471">
    <property type="entry name" value="FE2OG_OXY"/>
    <property type="match status" value="1"/>
</dbReference>
<dbReference type="InterPro" id="IPR005123">
    <property type="entry name" value="Oxoglu/Fe-dep_dioxygenase_dom"/>
</dbReference>
<proteinExistence type="inferred from homology"/>
<evidence type="ECO:0000256" key="2">
    <source>
        <dbReference type="SAM" id="MobiDB-lite"/>
    </source>
</evidence>
<protein>
    <submittedName>
        <fullName evidence="4">Component of NuA3 histone acetyltransferase complex</fullName>
    </submittedName>
</protein>
<dbReference type="InterPro" id="IPR051842">
    <property type="entry name" value="uS12_prolyl_hydroxylase"/>
</dbReference>
<dbReference type="EMBL" id="JAPDMQ010000124">
    <property type="protein sequence ID" value="KAK0534062.1"/>
    <property type="molecule type" value="Genomic_DNA"/>
</dbReference>
<dbReference type="Proteomes" id="UP001176521">
    <property type="component" value="Unassembled WGS sequence"/>
</dbReference>
<comment type="similarity">
    <text evidence="1">Belongs to the iron/ascorbate-dependent oxidoreductase family.</text>
</comment>
<organism evidence="4 5">
    <name type="scientific">Tilletia horrida</name>
    <dbReference type="NCBI Taxonomy" id="155126"/>
    <lineage>
        <taxon>Eukaryota</taxon>
        <taxon>Fungi</taxon>
        <taxon>Dikarya</taxon>
        <taxon>Basidiomycota</taxon>
        <taxon>Ustilaginomycotina</taxon>
        <taxon>Exobasidiomycetes</taxon>
        <taxon>Tilletiales</taxon>
        <taxon>Tilletiaceae</taxon>
        <taxon>Tilletia</taxon>
    </lineage>
</organism>
<feature type="domain" description="Fe2OG dioxygenase" evidence="3">
    <location>
        <begin position="7"/>
        <end position="119"/>
    </location>
</feature>
<dbReference type="InterPro" id="IPR039558">
    <property type="entry name" value="TPA1/OFD1_N"/>
</dbReference>
<evidence type="ECO:0000313" key="5">
    <source>
        <dbReference type="Proteomes" id="UP001176521"/>
    </source>
</evidence>
<dbReference type="AlphaFoldDB" id="A0AAN6GD19"/>
<dbReference type="Gene3D" id="3.60.130.20">
    <property type="entry name" value="Oxoglutarate/iron-dependent oxygenase, C-terminal degradation domain"/>
    <property type="match status" value="1"/>
</dbReference>
<evidence type="ECO:0000256" key="1">
    <source>
        <dbReference type="RuleBase" id="RU003682"/>
    </source>
</evidence>
<dbReference type="GO" id="GO:0031543">
    <property type="term" value="F:peptidyl-proline dioxygenase activity"/>
    <property type="evidence" value="ECO:0007669"/>
    <property type="project" value="TreeGrafter"/>
</dbReference>
<dbReference type="Gene3D" id="2.60.120.620">
    <property type="entry name" value="q2cbj1_9rhob like domain"/>
    <property type="match status" value="1"/>
</dbReference>
<reference evidence="4" key="1">
    <citation type="journal article" date="2023" name="PhytoFront">
        <title>Draft Genome Resources of Seven Strains of Tilletia horrida, Causal Agent of Kernel Smut of Rice.</title>
        <authorList>
            <person name="Khanal S."/>
            <person name="Antony Babu S."/>
            <person name="Zhou X.G."/>
        </authorList>
    </citation>
    <scope>NUCLEOTIDE SEQUENCE</scope>
    <source>
        <strain evidence="4">TX3</strain>
    </source>
</reference>
<keyword evidence="1" id="KW-0560">Oxidoreductase</keyword>
<gene>
    <name evidence="4" type="primary">NUA3_1</name>
    <name evidence="4" type="ORF">OC842_002763</name>
</gene>
<dbReference type="InterPro" id="IPR043044">
    <property type="entry name" value="TPA1/Ofd1_C"/>
</dbReference>
<accession>A0AAN6GD19</accession>
<comment type="caution">
    <text evidence="4">The sequence shown here is derived from an EMBL/GenBank/DDBJ whole genome shotgun (WGS) entry which is preliminary data.</text>
</comment>
<keyword evidence="1" id="KW-0408">Iron</keyword>
<evidence type="ECO:0000259" key="3">
    <source>
        <dbReference type="PROSITE" id="PS51471"/>
    </source>
</evidence>
<evidence type="ECO:0000313" key="4">
    <source>
        <dbReference type="EMBL" id="KAK0534062.1"/>
    </source>
</evidence>
<dbReference type="GO" id="GO:0005737">
    <property type="term" value="C:cytoplasm"/>
    <property type="evidence" value="ECO:0007669"/>
    <property type="project" value="TreeGrafter"/>
</dbReference>
<keyword evidence="5" id="KW-1185">Reference proteome</keyword>
<dbReference type="GO" id="GO:0046872">
    <property type="term" value="F:metal ion binding"/>
    <property type="evidence" value="ECO:0007669"/>
    <property type="project" value="UniProtKB-KW"/>
</dbReference>
<sequence>MAVTGCGPLSAKKKDMSINNYTSGCHLLIHDDVIPTRRVSYILYLPDPEQPWKPEWGGALELYPVVKEGEPANIPTKTVPPQWNQFIFFTVQPGHSCHSVEEVVHPTASRLSIFGWFHRPQEHEPSYDAADEAREEQLRIEHSSASALESKKRAVEERPFLPYPDADAQDQPQEPPVPGSRRKKDDVTFLSFPGTPAHTDPGRPFEPFGDDSHVLPSDVLKKELTDARDAGPRGADAKDGSQLWATAQEGCAAASFEAVKVRSHETGTDARWSITGPPHRQRFLSLDAFSTCAFSPLSRPPHHRLAHRS</sequence>
<feature type="region of interest" description="Disordered" evidence="2">
    <location>
        <begin position="161"/>
        <end position="214"/>
    </location>
</feature>